<feature type="domain" description="IrrE N-terminal-like" evidence="1">
    <location>
        <begin position="53"/>
        <end position="175"/>
    </location>
</feature>
<organism evidence="2">
    <name type="scientific">Paraconexibacter sp. AEG42_29</name>
    <dbReference type="NCBI Taxonomy" id="2997339"/>
    <lineage>
        <taxon>Bacteria</taxon>
        <taxon>Bacillati</taxon>
        <taxon>Actinomycetota</taxon>
        <taxon>Thermoleophilia</taxon>
        <taxon>Solirubrobacterales</taxon>
        <taxon>Paraconexibacteraceae</taxon>
        <taxon>Paraconexibacter</taxon>
    </lineage>
</organism>
<gene>
    <name evidence="2" type="ORF">DSM112329_04770</name>
</gene>
<dbReference type="PANTHER" id="PTHR43236">
    <property type="entry name" value="ANTITOXIN HIGA1"/>
    <property type="match status" value="1"/>
</dbReference>
<dbReference type="InterPro" id="IPR010359">
    <property type="entry name" value="IrrE_HExxH"/>
</dbReference>
<evidence type="ECO:0000259" key="1">
    <source>
        <dbReference type="Pfam" id="PF06114"/>
    </source>
</evidence>
<dbReference type="PANTHER" id="PTHR43236:SF1">
    <property type="entry name" value="BLL7220 PROTEIN"/>
    <property type="match status" value="1"/>
</dbReference>
<dbReference type="InterPro" id="IPR052345">
    <property type="entry name" value="Rad_response_metalloprotease"/>
</dbReference>
<accession>A0AAU7B1X0</accession>
<dbReference type="AlphaFoldDB" id="A0AAU7B1X0"/>
<evidence type="ECO:0000313" key="2">
    <source>
        <dbReference type="EMBL" id="XAY07878.1"/>
    </source>
</evidence>
<name>A0AAU7B1X0_9ACTN</name>
<proteinExistence type="predicted"/>
<dbReference type="Pfam" id="PF06114">
    <property type="entry name" value="Peptidase_M78"/>
    <property type="match status" value="1"/>
</dbReference>
<dbReference type="KEGG" id="parq:DSM112329_04770"/>
<reference evidence="2" key="1">
    <citation type="submission" date="2022-12" db="EMBL/GenBank/DDBJ databases">
        <title>Paraconexibacter alkalitolerans sp. nov. and Baekduia alba sp. nov., isolated from soil and emended description of the genera Paraconexibacter (Chun et al., 2020) and Baekduia (An et al., 2020).</title>
        <authorList>
            <person name="Vieira S."/>
            <person name="Huber K.J."/>
            <person name="Geppert A."/>
            <person name="Wolf J."/>
            <person name="Neumann-Schaal M."/>
            <person name="Muesken M."/>
            <person name="Overmann J."/>
        </authorList>
    </citation>
    <scope>NUCLEOTIDE SEQUENCE</scope>
    <source>
        <strain evidence="2">AEG42_29</strain>
    </source>
</reference>
<dbReference type="Gene3D" id="1.10.10.2910">
    <property type="match status" value="1"/>
</dbReference>
<sequence length="185" mass="20376">MSPEDAAAELLETLGLSDLAAPPVDVLDIAEEHLGLDVQDHADLFALPGAPEKVGDASLSGLLFPSQQRIYVNAVEAQRSPGRRMFTIAHELGHWQMHRSDGEAVHTRFCAKEDVSGEARSPSSRQIEWEANRFAAALLMPEALLRREAAELQLNVRLLAQRFGVSAPAMQVRLSTLQLLPDYMR</sequence>
<dbReference type="EMBL" id="CP114014">
    <property type="protein sequence ID" value="XAY07878.1"/>
    <property type="molecule type" value="Genomic_DNA"/>
</dbReference>
<protein>
    <submittedName>
        <fullName evidence="2">Transcriptional regulator</fullName>
    </submittedName>
</protein>